<evidence type="ECO:0000313" key="4">
    <source>
        <dbReference type="Proteomes" id="UP001143545"/>
    </source>
</evidence>
<keyword evidence="2" id="KW-1133">Transmembrane helix</keyword>
<feature type="transmembrane region" description="Helical" evidence="2">
    <location>
        <begin position="57"/>
        <end position="75"/>
    </location>
</feature>
<name>A0A9W6EWJ4_9FLAO</name>
<dbReference type="AlphaFoldDB" id="A0A9W6EWJ4"/>
<protein>
    <submittedName>
        <fullName evidence="3">Uncharacterized protein</fullName>
    </submittedName>
</protein>
<evidence type="ECO:0000256" key="1">
    <source>
        <dbReference type="SAM" id="Coils"/>
    </source>
</evidence>
<keyword evidence="4" id="KW-1185">Reference proteome</keyword>
<comment type="caution">
    <text evidence="3">The sequence shown here is derived from an EMBL/GenBank/DDBJ whole genome shotgun (WGS) entry which is preliminary data.</text>
</comment>
<dbReference type="EMBL" id="BRVP01000013">
    <property type="protein sequence ID" value="GLB53063.1"/>
    <property type="molecule type" value="Genomic_DNA"/>
</dbReference>
<keyword evidence="2" id="KW-0812">Transmembrane</keyword>
<gene>
    <name evidence="3" type="ORF">NBRC110019_21030</name>
</gene>
<keyword evidence="2" id="KW-0472">Membrane</keyword>
<feature type="coiled-coil region" evidence="1">
    <location>
        <begin position="10"/>
        <end position="37"/>
    </location>
</feature>
<reference evidence="3" key="1">
    <citation type="submission" date="2022-07" db="EMBL/GenBank/DDBJ databases">
        <title>Taxonomy of Novel Oxalotrophic and Methylotrophic Bacteria.</title>
        <authorList>
            <person name="Sahin N."/>
            <person name="Tani A."/>
        </authorList>
    </citation>
    <scope>NUCLEOTIDE SEQUENCE</scope>
    <source>
        <strain evidence="3">AM327</strain>
    </source>
</reference>
<accession>A0A9W6EWJ4</accession>
<proteinExistence type="predicted"/>
<sequence length="77" mass="8521">MVVADQQLLLTGQQLQLNLLQDKIQNQQIQLSLLEENNTITTTQLTIAKQNTPKNSWLGKLAIVIGVFSTGYIVGNL</sequence>
<evidence type="ECO:0000256" key="2">
    <source>
        <dbReference type="SAM" id="Phobius"/>
    </source>
</evidence>
<keyword evidence="1" id="KW-0175">Coiled coil</keyword>
<organism evidence="3 4">
    <name type="scientific">Neptunitalea chrysea</name>
    <dbReference type="NCBI Taxonomy" id="1647581"/>
    <lineage>
        <taxon>Bacteria</taxon>
        <taxon>Pseudomonadati</taxon>
        <taxon>Bacteroidota</taxon>
        <taxon>Flavobacteriia</taxon>
        <taxon>Flavobacteriales</taxon>
        <taxon>Flavobacteriaceae</taxon>
        <taxon>Neptunitalea</taxon>
    </lineage>
</organism>
<dbReference type="Proteomes" id="UP001143545">
    <property type="component" value="Unassembled WGS sequence"/>
</dbReference>
<evidence type="ECO:0000313" key="3">
    <source>
        <dbReference type="EMBL" id="GLB53063.1"/>
    </source>
</evidence>